<evidence type="ECO:0000256" key="3">
    <source>
        <dbReference type="ARBA" id="ARBA00023125"/>
    </source>
</evidence>
<evidence type="ECO:0000313" key="8">
    <source>
        <dbReference type="Proteomes" id="UP000241854"/>
    </source>
</evidence>
<dbReference type="GO" id="GO:0006355">
    <property type="term" value="P:regulation of DNA-templated transcription"/>
    <property type="evidence" value="ECO:0007669"/>
    <property type="project" value="TreeGrafter"/>
</dbReference>
<evidence type="ECO:0000256" key="2">
    <source>
        <dbReference type="ARBA" id="ARBA00023015"/>
    </source>
</evidence>
<dbReference type="GO" id="GO:0000976">
    <property type="term" value="F:transcription cis-regulatory region binding"/>
    <property type="evidence" value="ECO:0007669"/>
    <property type="project" value="TreeGrafter"/>
</dbReference>
<dbReference type="InterPro" id="IPR001789">
    <property type="entry name" value="Sig_transdc_resp-reg_receiver"/>
</dbReference>
<evidence type="ECO:0000256" key="1">
    <source>
        <dbReference type="ARBA" id="ARBA00023012"/>
    </source>
</evidence>
<evidence type="ECO:0000313" key="7">
    <source>
        <dbReference type="EMBL" id="AVX43765.1"/>
    </source>
</evidence>
<comment type="caution">
    <text evidence="5">Lacks conserved residue(s) required for the propagation of feature annotation.</text>
</comment>
<dbReference type="Gene3D" id="3.40.50.2300">
    <property type="match status" value="1"/>
</dbReference>
<evidence type="ECO:0000256" key="5">
    <source>
        <dbReference type="PROSITE-ProRule" id="PRU00169"/>
    </source>
</evidence>
<dbReference type="GO" id="GO:0000156">
    <property type="term" value="F:phosphorelay response regulator activity"/>
    <property type="evidence" value="ECO:0007669"/>
    <property type="project" value="TreeGrafter"/>
</dbReference>
<proteinExistence type="predicted"/>
<keyword evidence="4" id="KW-0804">Transcription</keyword>
<dbReference type="AlphaFoldDB" id="A0A2R4NZA7"/>
<organism evidence="7 8">
    <name type="scientific">Campylobacter concisus</name>
    <dbReference type="NCBI Taxonomy" id="199"/>
    <lineage>
        <taxon>Bacteria</taxon>
        <taxon>Pseudomonadati</taxon>
        <taxon>Campylobacterota</taxon>
        <taxon>Epsilonproteobacteria</taxon>
        <taxon>Campylobacterales</taxon>
        <taxon>Campylobacteraceae</taxon>
        <taxon>Campylobacter</taxon>
    </lineage>
</organism>
<dbReference type="InterPro" id="IPR011006">
    <property type="entry name" value="CheY-like_superfamily"/>
</dbReference>
<accession>A0A2R4NZA7</accession>
<keyword evidence="3" id="KW-0238">DNA-binding</keyword>
<dbReference type="SUPFAM" id="SSF52172">
    <property type="entry name" value="CheY-like"/>
    <property type="match status" value="1"/>
</dbReference>
<dbReference type="EMBL" id="CP021642">
    <property type="protein sequence ID" value="AVX43765.1"/>
    <property type="molecule type" value="Genomic_DNA"/>
</dbReference>
<dbReference type="InterPro" id="IPR039420">
    <property type="entry name" value="WalR-like"/>
</dbReference>
<dbReference type="RefSeq" id="WP_107916577.1">
    <property type="nucleotide sequence ID" value="NZ_CP021642.1"/>
</dbReference>
<dbReference type="Proteomes" id="UP000241854">
    <property type="component" value="Chromosome"/>
</dbReference>
<evidence type="ECO:0000259" key="6">
    <source>
        <dbReference type="PROSITE" id="PS50110"/>
    </source>
</evidence>
<dbReference type="PANTHER" id="PTHR48111:SF22">
    <property type="entry name" value="REGULATOR OF RPOS"/>
    <property type="match status" value="1"/>
</dbReference>
<keyword evidence="1" id="KW-0902">Two-component regulatory system</keyword>
<feature type="domain" description="Response regulatory" evidence="6">
    <location>
        <begin position="2"/>
        <end position="109"/>
    </location>
</feature>
<dbReference type="PANTHER" id="PTHR48111">
    <property type="entry name" value="REGULATOR OF RPOS"/>
    <property type="match status" value="1"/>
</dbReference>
<protein>
    <submittedName>
        <fullName evidence="7">Putative two-component regulator</fullName>
    </submittedName>
</protein>
<dbReference type="GO" id="GO:0005829">
    <property type="term" value="C:cytosol"/>
    <property type="evidence" value="ECO:0007669"/>
    <property type="project" value="TreeGrafter"/>
</dbReference>
<dbReference type="GO" id="GO:0032993">
    <property type="term" value="C:protein-DNA complex"/>
    <property type="evidence" value="ECO:0007669"/>
    <property type="project" value="TreeGrafter"/>
</dbReference>
<name>A0A2R4NZA7_9BACT</name>
<gene>
    <name evidence="7" type="ORF">CCS77_0704</name>
</gene>
<sequence length="296" mass="34413">MKILIVENEIYLAGSMASKLADFGYDCEIAKSVKEALKFENFDVVLLSTTLPGQDFYPVIEKFKSSIIILLIAYINSDTVIKPIQAGAVDYIQKPFMIEELVRKIRHFEEFRGFKNEIKNYENYINFALKDYEIPCFEAKKIKFPLLLKSSKNGYSDKFIFNYVKANKTPFLFLGKACFSELEKALSQSGDELIYITNLEELKEDEKEKILELCKKKKVAIQTSDFAQSAPFEELELSVRDKNFDIGEIVTIDEYIKYIIVNYQDKFPDTELSKKLGISRKSLWEKRKKYDVSKKK</sequence>
<evidence type="ECO:0000256" key="4">
    <source>
        <dbReference type="ARBA" id="ARBA00023163"/>
    </source>
</evidence>
<reference evidence="7 8" key="1">
    <citation type="journal article" date="2018" name="Emerg. Microbes Infect.">
        <title>Genomic analysis of oral Campylobacter concisus strains identified a potential bacterial molecular marker associated with active Crohn's disease.</title>
        <authorList>
            <person name="Liu F."/>
            <person name="Ma R."/>
            <person name="Tay C.Y.A."/>
            <person name="Octavia S."/>
            <person name="Lan R."/>
            <person name="Chung H.K.L."/>
            <person name="Riordan S.M."/>
            <person name="Grimm M.C."/>
            <person name="Leong R.W."/>
            <person name="Tanaka M.M."/>
            <person name="Connor S."/>
            <person name="Zhang L."/>
        </authorList>
    </citation>
    <scope>NUCLEOTIDE SEQUENCE [LARGE SCALE GENOMIC DNA]</scope>
    <source>
        <strain evidence="7 8">P2CDO4</strain>
    </source>
</reference>
<dbReference type="Pfam" id="PF00072">
    <property type="entry name" value="Response_reg"/>
    <property type="match status" value="1"/>
</dbReference>
<dbReference type="SMART" id="SM00448">
    <property type="entry name" value="REC"/>
    <property type="match status" value="1"/>
</dbReference>
<keyword evidence="2" id="KW-0805">Transcription regulation</keyword>
<dbReference type="PROSITE" id="PS50110">
    <property type="entry name" value="RESPONSE_REGULATORY"/>
    <property type="match status" value="1"/>
</dbReference>